<feature type="domain" description="Farnesoic acid O-methyl transferase" evidence="1">
    <location>
        <begin position="64"/>
        <end position="196"/>
    </location>
</feature>
<sequence length="255" mass="29781">MNFHYKILVTTIIWKINKIIGLSINLTIETPDKGNVHPFNTSQYLDFVTPINLSKYGVDVSQIRSLYFDVKACHDAMVILASTSNMNSSKPFYQLILSGDSNHDGNWELNLRRREDEALQQNRYEFVFKTINEERYRLNCNEYRTFWVSWKEGKIKLGRGKQTGNDEIFWHTDNDPFVIREIGVMNAWGSTGKWKIPITINDRFTGQYNKCQRNDTKANIESVDSVQAINVIRCSAICDHMKKCIGFNYKAQWKR</sequence>
<dbReference type="EMBL" id="CACVKT020008952">
    <property type="protein sequence ID" value="CAC5418855.1"/>
    <property type="molecule type" value="Genomic_DNA"/>
</dbReference>
<protein>
    <recommendedName>
        <fullName evidence="1">Farnesoic acid O-methyl transferase domain-containing protein</fullName>
    </recommendedName>
</protein>
<keyword evidence="3" id="KW-1185">Reference proteome</keyword>
<evidence type="ECO:0000313" key="2">
    <source>
        <dbReference type="EMBL" id="CAC5418855.1"/>
    </source>
</evidence>
<accession>A0A6J8EGT0</accession>
<dbReference type="InterPro" id="IPR022041">
    <property type="entry name" value="Methyltransf_FA"/>
</dbReference>
<gene>
    <name evidence="2" type="ORF">MCOR_51263</name>
</gene>
<evidence type="ECO:0000313" key="3">
    <source>
        <dbReference type="Proteomes" id="UP000507470"/>
    </source>
</evidence>
<dbReference type="Pfam" id="PF12248">
    <property type="entry name" value="Methyltransf_FA"/>
    <property type="match status" value="1"/>
</dbReference>
<dbReference type="AlphaFoldDB" id="A0A6J8EGT0"/>
<evidence type="ECO:0000259" key="1">
    <source>
        <dbReference type="Pfam" id="PF12248"/>
    </source>
</evidence>
<dbReference type="OrthoDB" id="6146653at2759"/>
<proteinExistence type="predicted"/>
<name>A0A6J8EGT0_MYTCO</name>
<organism evidence="2 3">
    <name type="scientific">Mytilus coruscus</name>
    <name type="common">Sea mussel</name>
    <dbReference type="NCBI Taxonomy" id="42192"/>
    <lineage>
        <taxon>Eukaryota</taxon>
        <taxon>Metazoa</taxon>
        <taxon>Spiralia</taxon>
        <taxon>Lophotrochozoa</taxon>
        <taxon>Mollusca</taxon>
        <taxon>Bivalvia</taxon>
        <taxon>Autobranchia</taxon>
        <taxon>Pteriomorphia</taxon>
        <taxon>Mytilida</taxon>
        <taxon>Mytiloidea</taxon>
        <taxon>Mytilidae</taxon>
        <taxon>Mytilinae</taxon>
        <taxon>Mytilus</taxon>
    </lineage>
</organism>
<dbReference type="Proteomes" id="UP000507470">
    <property type="component" value="Unassembled WGS sequence"/>
</dbReference>
<reference evidence="2 3" key="1">
    <citation type="submission" date="2020-06" db="EMBL/GenBank/DDBJ databases">
        <authorList>
            <person name="Li R."/>
            <person name="Bekaert M."/>
        </authorList>
    </citation>
    <scope>NUCLEOTIDE SEQUENCE [LARGE SCALE GENOMIC DNA]</scope>
    <source>
        <strain evidence="3">wild</strain>
    </source>
</reference>